<dbReference type="SUPFAM" id="SSF54637">
    <property type="entry name" value="Thioesterase/thiol ester dehydrase-isomerase"/>
    <property type="match status" value="2"/>
</dbReference>
<dbReference type="Pfam" id="PF01575">
    <property type="entry name" value="MaoC_dehydratas"/>
    <property type="match status" value="1"/>
</dbReference>
<name>A0ABW2KRB3_9PROT</name>
<evidence type="ECO:0000256" key="1">
    <source>
        <dbReference type="SAM" id="MobiDB-lite"/>
    </source>
</evidence>
<dbReference type="PANTHER" id="PTHR13078:SF56">
    <property type="entry name" value="PEROXISOMAL MULTIFUNCTIONAL ENZYME TYPE 2"/>
    <property type="match status" value="1"/>
</dbReference>
<evidence type="ECO:0000259" key="3">
    <source>
        <dbReference type="Pfam" id="PF22622"/>
    </source>
</evidence>
<feature type="domain" description="MaoC-like" evidence="2">
    <location>
        <begin position="167"/>
        <end position="277"/>
    </location>
</feature>
<dbReference type="RefSeq" id="WP_377356974.1">
    <property type="nucleotide sequence ID" value="NZ_JBHTCM010000006.1"/>
</dbReference>
<dbReference type="EMBL" id="JBHTCM010000006">
    <property type="protein sequence ID" value="MFC7332517.1"/>
    <property type="molecule type" value="Genomic_DNA"/>
</dbReference>
<comment type="caution">
    <text evidence="4">The sequence shown here is derived from an EMBL/GenBank/DDBJ whole genome shotgun (WGS) entry which is preliminary data.</text>
</comment>
<proteinExistence type="predicted"/>
<accession>A0ABW2KRB3</accession>
<dbReference type="PANTHER" id="PTHR13078">
    <property type="entry name" value="PEROXISOMAL MULTIFUNCTIONAL ENZYME TYPE 2-RELATED"/>
    <property type="match status" value="1"/>
</dbReference>
<feature type="region of interest" description="Disordered" evidence="1">
    <location>
        <begin position="150"/>
        <end position="169"/>
    </location>
</feature>
<dbReference type="InterPro" id="IPR054357">
    <property type="entry name" value="MFE-2_N"/>
</dbReference>
<feature type="domain" description="Peroxisomal multifunctional enzyme type 2-like N-terminal" evidence="3">
    <location>
        <begin position="19"/>
        <end position="147"/>
    </location>
</feature>
<dbReference type="Proteomes" id="UP001596456">
    <property type="component" value="Unassembled WGS sequence"/>
</dbReference>
<dbReference type="CDD" id="cd03448">
    <property type="entry name" value="HDE_HSD"/>
    <property type="match status" value="1"/>
</dbReference>
<keyword evidence="5" id="KW-1185">Reference proteome</keyword>
<evidence type="ECO:0000313" key="4">
    <source>
        <dbReference type="EMBL" id="MFC7332517.1"/>
    </source>
</evidence>
<dbReference type="Gene3D" id="3.10.129.10">
    <property type="entry name" value="Hotdog Thioesterase"/>
    <property type="match status" value="1"/>
</dbReference>
<dbReference type="InterPro" id="IPR002539">
    <property type="entry name" value="MaoC-like_dom"/>
</dbReference>
<protein>
    <submittedName>
        <fullName evidence="4">MaoC/PaaZ C-terminal domain-containing protein</fullName>
    </submittedName>
</protein>
<evidence type="ECO:0000313" key="5">
    <source>
        <dbReference type="Proteomes" id="UP001596456"/>
    </source>
</evidence>
<sequence length="288" mass="31465">MPLNHDLLMSLPPQEVRQSYTTRDTILYALGVAAGVPDPLDPDDLKYTYEADLHALPTMAVVLAYPGVWLMEPRFGITWHKVLHGEQTLRLHRPLPVEGTVVAATVIDGIYDKGADKGAVLYTRRDIRDAATGELLATVGQSAFLRGDGGFGGKADGAPKPHPVPDDRPPDLTLDLPTRPEQALIYRLSGDWNPLHVDPGMAAAARFSQPILHGLCTYGVAGRAVLRLLCGNDPARLRRLDGRFSAPVFPGETIRTEIWHEGPGRAALRARVVERDLVVLTNGMVEWV</sequence>
<reference evidence="5" key="1">
    <citation type="journal article" date="2019" name="Int. J. Syst. Evol. Microbiol.">
        <title>The Global Catalogue of Microorganisms (GCM) 10K type strain sequencing project: providing services to taxonomists for standard genome sequencing and annotation.</title>
        <authorList>
            <consortium name="The Broad Institute Genomics Platform"/>
            <consortium name="The Broad Institute Genome Sequencing Center for Infectious Disease"/>
            <person name="Wu L."/>
            <person name="Ma J."/>
        </authorList>
    </citation>
    <scope>NUCLEOTIDE SEQUENCE [LARGE SCALE GENOMIC DNA]</scope>
    <source>
        <strain evidence="5">CGMCC 1.16275</strain>
    </source>
</reference>
<dbReference type="Pfam" id="PF22622">
    <property type="entry name" value="MFE-2_hydrat-2_N"/>
    <property type="match status" value="1"/>
</dbReference>
<feature type="compositionally biased region" description="Basic and acidic residues" evidence="1">
    <location>
        <begin position="157"/>
        <end position="169"/>
    </location>
</feature>
<organism evidence="4 5">
    <name type="scientific">Rhodocista pekingensis</name>
    <dbReference type="NCBI Taxonomy" id="201185"/>
    <lineage>
        <taxon>Bacteria</taxon>
        <taxon>Pseudomonadati</taxon>
        <taxon>Pseudomonadota</taxon>
        <taxon>Alphaproteobacteria</taxon>
        <taxon>Rhodospirillales</taxon>
        <taxon>Azospirillaceae</taxon>
        <taxon>Rhodocista</taxon>
    </lineage>
</organism>
<gene>
    <name evidence="4" type="ORF">ACFQPS_05030</name>
</gene>
<evidence type="ECO:0000259" key="2">
    <source>
        <dbReference type="Pfam" id="PF01575"/>
    </source>
</evidence>
<dbReference type="InterPro" id="IPR029069">
    <property type="entry name" value="HotDog_dom_sf"/>
</dbReference>